<organism evidence="2 3">
    <name type="scientific">Portunus trituberculatus</name>
    <name type="common">Swimming crab</name>
    <name type="synonym">Neptunus trituberculatus</name>
    <dbReference type="NCBI Taxonomy" id="210409"/>
    <lineage>
        <taxon>Eukaryota</taxon>
        <taxon>Metazoa</taxon>
        <taxon>Ecdysozoa</taxon>
        <taxon>Arthropoda</taxon>
        <taxon>Crustacea</taxon>
        <taxon>Multicrustacea</taxon>
        <taxon>Malacostraca</taxon>
        <taxon>Eumalacostraca</taxon>
        <taxon>Eucarida</taxon>
        <taxon>Decapoda</taxon>
        <taxon>Pleocyemata</taxon>
        <taxon>Brachyura</taxon>
        <taxon>Eubrachyura</taxon>
        <taxon>Portunoidea</taxon>
        <taxon>Portunidae</taxon>
        <taxon>Portuninae</taxon>
        <taxon>Portunus</taxon>
    </lineage>
</organism>
<dbReference type="Proteomes" id="UP000324222">
    <property type="component" value="Unassembled WGS sequence"/>
</dbReference>
<sequence>MPRQLAGCNCLVRKSQHTSTTSVSSRWCAVDNTTSTVSSWSSRVPVGMESGDDTSKGYRGDDPLREVVR</sequence>
<evidence type="ECO:0000256" key="1">
    <source>
        <dbReference type="SAM" id="MobiDB-lite"/>
    </source>
</evidence>
<keyword evidence="3" id="KW-1185">Reference proteome</keyword>
<name>A0A5B7KJE1_PORTR</name>
<gene>
    <name evidence="2" type="ORF">E2C01_101012</name>
</gene>
<reference evidence="2 3" key="1">
    <citation type="submission" date="2019-05" db="EMBL/GenBank/DDBJ databases">
        <title>Another draft genome of Portunus trituberculatus and its Hox gene families provides insights of decapod evolution.</title>
        <authorList>
            <person name="Jeong J.-H."/>
            <person name="Song I."/>
            <person name="Kim S."/>
            <person name="Choi T."/>
            <person name="Kim D."/>
            <person name="Ryu S."/>
            <person name="Kim W."/>
        </authorList>
    </citation>
    <scope>NUCLEOTIDE SEQUENCE [LARGE SCALE GENOMIC DNA]</scope>
    <source>
        <tissue evidence="2">Muscle</tissue>
    </source>
</reference>
<dbReference type="EMBL" id="VSRR010145257">
    <property type="protein sequence ID" value="MPD05279.1"/>
    <property type="molecule type" value="Genomic_DNA"/>
</dbReference>
<comment type="caution">
    <text evidence="2">The sequence shown here is derived from an EMBL/GenBank/DDBJ whole genome shotgun (WGS) entry which is preliminary data.</text>
</comment>
<accession>A0A5B7KJE1</accession>
<dbReference type="AlphaFoldDB" id="A0A5B7KJE1"/>
<proteinExistence type="predicted"/>
<protein>
    <submittedName>
        <fullName evidence="2">Uncharacterized protein</fullName>
    </submittedName>
</protein>
<evidence type="ECO:0000313" key="2">
    <source>
        <dbReference type="EMBL" id="MPD05279.1"/>
    </source>
</evidence>
<feature type="compositionally biased region" description="Basic and acidic residues" evidence="1">
    <location>
        <begin position="53"/>
        <end position="69"/>
    </location>
</feature>
<feature type="region of interest" description="Disordered" evidence="1">
    <location>
        <begin position="42"/>
        <end position="69"/>
    </location>
</feature>
<evidence type="ECO:0000313" key="3">
    <source>
        <dbReference type="Proteomes" id="UP000324222"/>
    </source>
</evidence>